<accession>E3RUG4</accession>
<evidence type="ECO:0000313" key="1">
    <source>
        <dbReference type="EMBL" id="EFQ90643.1"/>
    </source>
</evidence>
<evidence type="ECO:0000313" key="2">
    <source>
        <dbReference type="Proteomes" id="UP000001067"/>
    </source>
</evidence>
<keyword evidence="2" id="KW-1185">Reference proteome</keyword>
<dbReference type="HOGENOM" id="CLU_3069799_0_0_1"/>
<dbReference type="KEGG" id="pte:PTT_12725"/>
<dbReference type="EMBL" id="GL535127">
    <property type="protein sequence ID" value="EFQ90643.1"/>
    <property type="molecule type" value="Genomic_DNA"/>
</dbReference>
<name>E3RUG4_PYRTT</name>
<reference evidence="1 2" key="1">
    <citation type="journal article" date="2010" name="Genome Biol.">
        <title>A first genome assembly of the barley fungal pathogen Pyrenophora teres f. teres.</title>
        <authorList>
            <person name="Ellwood S.R."/>
            <person name="Liu Z."/>
            <person name="Syme R.A."/>
            <person name="Lai Z."/>
            <person name="Hane J.K."/>
            <person name="Keiper F."/>
            <person name="Moffat C.S."/>
            <person name="Oliver R.P."/>
            <person name="Friesen T.L."/>
        </authorList>
    </citation>
    <scope>NUCLEOTIDE SEQUENCE [LARGE SCALE GENOMIC DNA]</scope>
    <source>
        <strain evidence="1 2">0-1</strain>
    </source>
</reference>
<dbReference type="Proteomes" id="UP000001067">
    <property type="component" value="Unassembled WGS sequence"/>
</dbReference>
<dbReference type="AlphaFoldDB" id="E3RUG4"/>
<proteinExistence type="predicted"/>
<organism evidence="2">
    <name type="scientific">Pyrenophora teres f. teres (strain 0-1)</name>
    <name type="common">Barley net blotch fungus</name>
    <name type="synonym">Drechslera teres f. teres</name>
    <dbReference type="NCBI Taxonomy" id="861557"/>
    <lineage>
        <taxon>Eukaryota</taxon>
        <taxon>Fungi</taxon>
        <taxon>Dikarya</taxon>
        <taxon>Ascomycota</taxon>
        <taxon>Pezizomycotina</taxon>
        <taxon>Dothideomycetes</taxon>
        <taxon>Pleosporomycetidae</taxon>
        <taxon>Pleosporales</taxon>
        <taxon>Pleosporineae</taxon>
        <taxon>Pleosporaceae</taxon>
        <taxon>Pyrenophora</taxon>
    </lineage>
</organism>
<protein>
    <submittedName>
        <fullName evidence="1">Uncharacterized protein</fullName>
    </submittedName>
</protein>
<sequence>MRPNKKATYKAFSGVYSTTGSSPEVCTSLQNGGTTGSFFAAMVSRGGFVVEVQ</sequence>
<gene>
    <name evidence="1" type="ORF">PTT_12725</name>
</gene>